<evidence type="ECO:0000313" key="2">
    <source>
        <dbReference type="Proteomes" id="UP000215452"/>
    </source>
</evidence>
<reference evidence="1 2" key="1">
    <citation type="submission" date="2017-08" db="EMBL/GenBank/DDBJ databases">
        <title>The complete genome sequence of a Mycoplasma hyopneumoniae isolate in Korea.</title>
        <authorList>
            <person name="Han J."/>
            <person name="Lee N."/>
        </authorList>
    </citation>
    <scope>NUCLEOTIDE SEQUENCE [LARGE SCALE GENOMIC DNA]</scope>
    <source>
        <strain evidence="1 2">KM014</strain>
    </source>
</reference>
<accession>A0A223MAI1</accession>
<organism evidence="1 2">
    <name type="scientific">Mesomycoplasma hyopneumoniae</name>
    <name type="common">Mycoplasma hyopneumoniae</name>
    <dbReference type="NCBI Taxonomy" id="2099"/>
    <lineage>
        <taxon>Bacteria</taxon>
        <taxon>Bacillati</taxon>
        <taxon>Mycoplasmatota</taxon>
        <taxon>Mycoplasmoidales</taxon>
        <taxon>Metamycoplasmataceae</taxon>
        <taxon>Mesomycoplasma</taxon>
    </lineage>
</organism>
<dbReference type="EMBL" id="CP022714">
    <property type="protein sequence ID" value="ASU14466.1"/>
    <property type="molecule type" value="Genomic_DNA"/>
</dbReference>
<evidence type="ECO:0000313" key="1">
    <source>
        <dbReference type="EMBL" id="ASU14466.1"/>
    </source>
</evidence>
<protein>
    <submittedName>
        <fullName evidence="1">Uncharacterized protein</fullName>
    </submittedName>
</protein>
<gene>
    <name evidence="1" type="ORF">CIB43_00575</name>
</gene>
<proteinExistence type="predicted"/>
<dbReference type="AlphaFoldDB" id="A0A223MAI1"/>
<dbReference type="Proteomes" id="UP000215452">
    <property type="component" value="Chromosome"/>
</dbReference>
<sequence length="76" mass="8815">MVHIGKQKLNLLDTNCYFEDVIDPKSGTDWNKTKQVDLKPTITDFKKSIGEYLAWEVTEIIRNTKIGSEKEEITKK</sequence>
<name>A0A223MAI1_MESHO</name>